<dbReference type="GO" id="GO:0003677">
    <property type="term" value="F:DNA binding"/>
    <property type="evidence" value="ECO:0007669"/>
    <property type="project" value="TreeGrafter"/>
</dbReference>
<keyword evidence="3" id="KW-0539">Nucleus</keyword>
<evidence type="ECO:0000256" key="1">
    <source>
        <dbReference type="ARBA" id="ARBA00023015"/>
    </source>
</evidence>
<dbReference type="PANTHER" id="PTHR46391">
    <property type="entry name" value="BASIC LEUCINE ZIPPER 34"/>
    <property type="match status" value="1"/>
</dbReference>
<name>A0AAP0GZ62_9ASTR</name>
<feature type="compositionally biased region" description="Polar residues" evidence="4">
    <location>
        <begin position="1"/>
        <end position="18"/>
    </location>
</feature>
<dbReference type="InterPro" id="IPR052483">
    <property type="entry name" value="bZIP_transcription_regulators"/>
</dbReference>
<keyword evidence="1" id="KW-0805">Transcription regulation</keyword>
<dbReference type="InterPro" id="IPR004827">
    <property type="entry name" value="bZIP"/>
</dbReference>
<gene>
    <name evidence="6" type="ORF">SSX86_015354</name>
</gene>
<evidence type="ECO:0000256" key="2">
    <source>
        <dbReference type="ARBA" id="ARBA00023163"/>
    </source>
</evidence>
<proteinExistence type="predicted"/>
<reference evidence="6 7" key="1">
    <citation type="submission" date="2024-04" db="EMBL/GenBank/DDBJ databases">
        <title>The reference genome of an endangered Asteraceae, Deinandra increscens subsp. villosa, native to the Central Coast of California.</title>
        <authorList>
            <person name="Guilliams M."/>
            <person name="Hasenstab-Lehman K."/>
            <person name="Meyer R."/>
            <person name="Mcevoy S."/>
        </authorList>
    </citation>
    <scope>NUCLEOTIDE SEQUENCE [LARGE SCALE GENOMIC DNA]</scope>
    <source>
        <tissue evidence="6">Leaf</tissue>
    </source>
</reference>
<dbReference type="GO" id="GO:0045893">
    <property type="term" value="P:positive regulation of DNA-templated transcription"/>
    <property type="evidence" value="ECO:0007669"/>
    <property type="project" value="TreeGrafter"/>
</dbReference>
<evidence type="ECO:0000313" key="7">
    <source>
        <dbReference type="Proteomes" id="UP001408789"/>
    </source>
</evidence>
<dbReference type="EMBL" id="JBCNJP010000016">
    <property type="protein sequence ID" value="KAK9065952.1"/>
    <property type="molecule type" value="Genomic_DNA"/>
</dbReference>
<dbReference type="GO" id="GO:0003700">
    <property type="term" value="F:DNA-binding transcription factor activity"/>
    <property type="evidence" value="ECO:0007669"/>
    <property type="project" value="InterPro"/>
</dbReference>
<dbReference type="InterPro" id="IPR046347">
    <property type="entry name" value="bZIP_sf"/>
</dbReference>
<feature type="region of interest" description="Disordered" evidence="4">
    <location>
        <begin position="1"/>
        <end position="36"/>
    </location>
</feature>
<feature type="domain" description="BZIP" evidence="5">
    <location>
        <begin position="65"/>
        <end position="129"/>
    </location>
</feature>
<keyword evidence="2" id="KW-0804">Transcription</keyword>
<dbReference type="Pfam" id="PF07716">
    <property type="entry name" value="bZIP_2"/>
    <property type="match status" value="1"/>
</dbReference>
<evidence type="ECO:0000259" key="5">
    <source>
        <dbReference type="SMART" id="SM00338"/>
    </source>
</evidence>
<accession>A0AAP0GZ62</accession>
<evidence type="ECO:0000256" key="4">
    <source>
        <dbReference type="SAM" id="MobiDB-lite"/>
    </source>
</evidence>
<dbReference type="SUPFAM" id="SSF57959">
    <property type="entry name" value="Leucine zipper domain"/>
    <property type="match status" value="1"/>
</dbReference>
<protein>
    <recommendedName>
        <fullName evidence="5">BZIP domain-containing protein</fullName>
    </recommendedName>
</protein>
<dbReference type="Proteomes" id="UP001408789">
    <property type="component" value="Unassembled WGS sequence"/>
</dbReference>
<dbReference type="PANTHER" id="PTHR46391:SF17">
    <property type="entry name" value="BASIC LEUCINE ZIPPER 19-LIKE"/>
    <property type="match status" value="1"/>
</dbReference>
<dbReference type="AlphaFoldDB" id="A0AAP0GZ62"/>
<sequence length="172" mass="19440">MTTPYEQTLDGNGNSSPTVDEPSPLPPTQVSNVCSSSTAGAKSMSIAALDAAIEHEIRMGRLDPNMDKKHMRRIISNRYAAKKAHDRKVNKMIELENSKKDLEDTIAILRPRIEQEQQLKSHLSHENAILVKQLQIHADLNKLKDEQIYKNTMERERLKGLLGMHPPPPPYN</sequence>
<organism evidence="6 7">
    <name type="scientific">Deinandra increscens subsp. villosa</name>
    <dbReference type="NCBI Taxonomy" id="3103831"/>
    <lineage>
        <taxon>Eukaryota</taxon>
        <taxon>Viridiplantae</taxon>
        <taxon>Streptophyta</taxon>
        <taxon>Embryophyta</taxon>
        <taxon>Tracheophyta</taxon>
        <taxon>Spermatophyta</taxon>
        <taxon>Magnoliopsida</taxon>
        <taxon>eudicotyledons</taxon>
        <taxon>Gunneridae</taxon>
        <taxon>Pentapetalae</taxon>
        <taxon>asterids</taxon>
        <taxon>campanulids</taxon>
        <taxon>Asterales</taxon>
        <taxon>Asteraceae</taxon>
        <taxon>Asteroideae</taxon>
        <taxon>Heliantheae alliance</taxon>
        <taxon>Madieae</taxon>
        <taxon>Madiinae</taxon>
        <taxon>Deinandra</taxon>
    </lineage>
</organism>
<evidence type="ECO:0000256" key="3">
    <source>
        <dbReference type="ARBA" id="ARBA00023242"/>
    </source>
</evidence>
<dbReference type="GO" id="GO:0005634">
    <property type="term" value="C:nucleus"/>
    <property type="evidence" value="ECO:0007669"/>
    <property type="project" value="TreeGrafter"/>
</dbReference>
<comment type="caution">
    <text evidence="6">The sequence shown here is derived from an EMBL/GenBank/DDBJ whole genome shotgun (WGS) entry which is preliminary data.</text>
</comment>
<keyword evidence="7" id="KW-1185">Reference proteome</keyword>
<evidence type="ECO:0000313" key="6">
    <source>
        <dbReference type="EMBL" id="KAK9065952.1"/>
    </source>
</evidence>
<dbReference type="SMART" id="SM00338">
    <property type="entry name" value="BRLZ"/>
    <property type="match status" value="1"/>
</dbReference>